<sequence length="58" mass="6309">MPSDELRRSAASKGLAREGLQRRDSGVRRIRSCSSVCWKSCARVQGTKVVCLQVGLGC</sequence>
<dbReference type="GeneID" id="54304127"/>
<evidence type="ECO:0000313" key="1">
    <source>
        <dbReference type="EMBL" id="KAF2141504.1"/>
    </source>
</evidence>
<dbReference type="RefSeq" id="XP_033397217.1">
    <property type="nucleotide sequence ID" value="XM_033546621.1"/>
</dbReference>
<reference evidence="1" key="1">
    <citation type="journal article" date="2020" name="Stud. Mycol.">
        <title>101 Dothideomycetes genomes: a test case for predicting lifestyles and emergence of pathogens.</title>
        <authorList>
            <person name="Haridas S."/>
            <person name="Albert R."/>
            <person name="Binder M."/>
            <person name="Bloem J."/>
            <person name="Labutti K."/>
            <person name="Salamov A."/>
            <person name="Andreopoulos B."/>
            <person name="Baker S."/>
            <person name="Barry K."/>
            <person name="Bills G."/>
            <person name="Bluhm B."/>
            <person name="Cannon C."/>
            <person name="Castanera R."/>
            <person name="Culley D."/>
            <person name="Daum C."/>
            <person name="Ezra D."/>
            <person name="Gonzalez J."/>
            <person name="Henrissat B."/>
            <person name="Kuo A."/>
            <person name="Liang C."/>
            <person name="Lipzen A."/>
            <person name="Lutzoni F."/>
            <person name="Magnuson J."/>
            <person name="Mondo S."/>
            <person name="Nolan M."/>
            <person name="Ohm R."/>
            <person name="Pangilinan J."/>
            <person name="Park H.-J."/>
            <person name="Ramirez L."/>
            <person name="Alfaro M."/>
            <person name="Sun H."/>
            <person name="Tritt A."/>
            <person name="Yoshinaga Y."/>
            <person name="Zwiers L.-H."/>
            <person name="Turgeon B."/>
            <person name="Goodwin S."/>
            <person name="Spatafora J."/>
            <person name="Crous P."/>
            <person name="Grigoriev I."/>
        </authorList>
    </citation>
    <scope>NUCLEOTIDE SEQUENCE</scope>
    <source>
        <strain evidence="1">CBS 121167</strain>
    </source>
</reference>
<dbReference type="EMBL" id="ML995487">
    <property type="protein sequence ID" value="KAF2141504.1"/>
    <property type="molecule type" value="Genomic_DNA"/>
</dbReference>
<dbReference type="AlphaFoldDB" id="A0A6A6BE23"/>
<protein>
    <submittedName>
        <fullName evidence="1">Uncharacterized protein</fullName>
    </submittedName>
</protein>
<dbReference type="Proteomes" id="UP000799438">
    <property type="component" value="Unassembled WGS sequence"/>
</dbReference>
<accession>A0A6A6BE23</accession>
<keyword evidence="2" id="KW-1185">Reference proteome</keyword>
<proteinExistence type="predicted"/>
<organism evidence="1 2">
    <name type="scientific">Aplosporella prunicola CBS 121167</name>
    <dbReference type="NCBI Taxonomy" id="1176127"/>
    <lineage>
        <taxon>Eukaryota</taxon>
        <taxon>Fungi</taxon>
        <taxon>Dikarya</taxon>
        <taxon>Ascomycota</taxon>
        <taxon>Pezizomycotina</taxon>
        <taxon>Dothideomycetes</taxon>
        <taxon>Dothideomycetes incertae sedis</taxon>
        <taxon>Botryosphaeriales</taxon>
        <taxon>Aplosporellaceae</taxon>
        <taxon>Aplosporella</taxon>
    </lineage>
</organism>
<gene>
    <name evidence="1" type="ORF">K452DRAFT_40326</name>
</gene>
<evidence type="ECO:0000313" key="2">
    <source>
        <dbReference type="Proteomes" id="UP000799438"/>
    </source>
</evidence>
<name>A0A6A6BE23_9PEZI</name>